<accession>A0A2H6K750</accession>
<dbReference type="GeneID" id="39872568"/>
<evidence type="ECO:0000313" key="3">
    <source>
        <dbReference type="Proteomes" id="UP000236319"/>
    </source>
</evidence>
<keyword evidence="1" id="KW-0812">Transmembrane</keyword>
<feature type="transmembrane region" description="Helical" evidence="1">
    <location>
        <begin position="132"/>
        <end position="154"/>
    </location>
</feature>
<gene>
    <name evidence="2" type="ORF">BOVATA_002910</name>
</gene>
<evidence type="ECO:0000313" key="2">
    <source>
        <dbReference type="EMBL" id="GBE58798.1"/>
    </source>
</evidence>
<protein>
    <submittedName>
        <fullName evidence="2">Amine transporter</fullName>
    </submittedName>
</protein>
<keyword evidence="3" id="KW-1185">Reference proteome</keyword>
<comment type="caution">
    <text evidence="2">The sequence shown here is derived from an EMBL/GenBank/DDBJ whole genome shotgun (WGS) entry which is preliminary data.</text>
</comment>
<keyword evidence="1" id="KW-0472">Membrane</keyword>
<name>A0A2H6K750_9APIC</name>
<dbReference type="AlphaFoldDB" id="A0A2H6K750"/>
<dbReference type="RefSeq" id="XP_028865041.1">
    <property type="nucleotide sequence ID" value="XM_029009208.1"/>
</dbReference>
<dbReference type="VEuPathDB" id="PiroplasmaDB:BOVATA_002910"/>
<feature type="transmembrane region" description="Helical" evidence="1">
    <location>
        <begin position="61"/>
        <end position="84"/>
    </location>
</feature>
<organism evidence="2 3">
    <name type="scientific">Babesia ovata</name>
    <dbReference type="NCBI Taxonomy" id="189622"/>
    <lineage>
        <taxon>Eukaryota</taxon>
        <taxon>Sar</taxon>
        <taxon>Alveolata</taxon>
        <taxon>Apicomplexa</taxon>
        <taxon>Aconoidasida</taxon>
        <taxon>Piroplasmida</taxon>
        <taxon>Babesiidae</taxon>
        <taxon>Babesia</taxon>
    </lineage>
</organism>
<evidence type="ECO:0000256" key="1">
    <source>
        <dbReference type="SAM" id="Phobius"/>
    </source>
</evidence>
<feature type="transmembrane region" description="Helical" evidence="1">
    <location>
        <begin position="91"/>
        <end position="112"/>
    </location>
</feature>
<proteinExistence type="predicted"/>
<dbReference type="Proteomes" id="UP000236319">
    <property type="component" value="Unassembled WGS sequence"/>
</dbReference>
<reference evidence="2 3" key="1">
    <citation type="journal article" date="2017" name="BMC Genomics">
        <title>Whole-genome assembly of Babesia ovata and comparative genomics between closely related pathogens.</title>
        <authorList>
            <person name="Yamagishi J."/>
            <person name="Asada M."/>
            <person name="Hakimi H."/>
            <person name="Tanaka T.Q."/>
            <person name="Sugimoto C."/>
            <person name="Kawazu S."/>
        </authorList>
    </citation>
    <scope>NUCLEOTIDE SEQUENCE [LARGE SCALE GENOMIC DNA]</scope>
    <source>
        <strain evidence="2 3">Miyake</strain>
    </source>
</reference>
<sequence length="197" mass="21525">MDTITEVTPEPKIGTMEWLDNHMKTMVIVLCSVALAFCGALCGYTVYIFGFVEDRTMFNLAVMMAIFVSALTLSNIVGIIAVVLESEGFTSIFTFNNLCIATTSLVLSGVHFGKAVYIGKQFRVEDNLASTFFVTGTGLIAMAILHAALAYMGFRFRRIIARKANVIEFKLNDTLFTSVNDLNETQAASFAKAVNAV</sequence>
<dbReference type="EMBL" id="BDSA01000001">
    <property type="protein sequence ID" value="GBE58798.1"/>
    <property type="molecule type" value="Genomic_DNA"/>
</dbReference>
<keyword evidence="1" id="KW-1133">Transmembrane helix</keyword>
<dbReference type="OrthoDB" id="365776at2759"/>
<feature type="transmembrane region" description="Helical" evidence="1">
    <location>
        <begin position="26"/>
        <end position="49"/>
    </location>
</feature>